<name>A0ABS6HB64_9PROT</name>
<comment type="caution">
    <text evidence="3">The sequence shown here is derived from an EMBL/GenBank/DDBJ whole genome shotgun (WGS) entry which is preliminary data.</text>
</comment>
<evidence type="ECO:0000256" key="1">
    <source>
        <dbReference type="ARBA" id="ARBA00006987"/>
    </source>
</evidence>
<feature type="chain" id="PRO_5046229354" evidence="2">
    <location>
        <begin position="27"/>
        <end position="332"/>
    </location>
</feature>
<organism evidence="3 4">
    <name type="scientific">Falsiroseomonas oleicola</name>
    <dbReference type="NCBI Taxonomy" id="2801474"/>
    <lineage>
        <taxon>Bacteria</taxon>
        <taxon>Pseudomonadati</taxon>
        <taxon>Pseudomonadota</taxon>
        <taxon>Alphaproteobacteria</taxon>
        <taxon>Acetobacterales</taxon>
        <taxon>Roseomonadaceae</taxon>
        <taxon>Falsiroseomonas</taxon>
    </lineage>
</organism>
<evidence type="ECO:0000313" key="3">
    <source>
        <dbReference type="EMBL" id="MBU8544721.1"/>
    </source>
</evidence>
<protein>
    <submittedName>
        <fullName evidence="3">Tripartite tricarboxylate transporter substrate binding protein</fullName>
    </submittedName>
</protein>
<dbReference type="EMBL" id="JAERQM010000003">
    <property type="protein sequence ID" value="MBU8544721.1"/>
    <property type="molecule type" value="Genomic_DNA"/>
</dbReference>
<dbReference type="InterPro" id="IPR005064">
    <property type="entry name" value="BUG"/>
</dbReference>
<accession>A0ABS6HB64</accession>
<evidence type="ECO:0000256" key="2">
    <source>
        <dbReference type="SAM" id="SignalP"/>
    </source>
</evidence>
<reference evidence="3 4" key="1">
    <citation type="submission" date="2021-01" db="EMBL/GenBank/DDBJ databases">
        <title>Roseomonas sp. nov, a bacterium isolated from an oil production mixture in Yumen Oilfield.</title>
        <authorList>
            <person name="Wu D."/>
        </authorList>
    </citation>
    <scope>NUCLEOTIDE SEQUENCE [LARGE SCALE GENOMIC DNA]</scope>
    <source>
        <strain evidence="3 4">ROY-5-3</strain>
    </source>
</reference>
<proteinExistence type="inferred from homology"/>
<feature type="signal peptide" evidence="2">
    <location>
        <begin position="1"/>
        <end position="26"/>
    </location>
</feature>
<dbReference type="PANTHER" id="PTHR42928:SF5">
    <property type="entry name" value="BLR1237 PROTEIN"/>
    <property type="match status" value="1"/>
</dbReference>
<keyword evidence="4" id="KW-1185">Reference proteome</keyword>
<keyword evidence="2" id="KW-0732">Signal</keyword>
<dbReference type="RefSeq" id="WP_216876159.1">
    <property type="nucleotide sequence ID" value="NZ_JAERQM010000003.1"/>
</dbReference>
<dbReference type="PANTHER" id="PTHR42928">
    <property type="entry name" value="TRICARBOXYLATE-BINDING PROTEIN"/>
    <property type="match status" value="1"/>
</dbReference>
<dbReference type="CDD" id="cd07012">
    <property type="entry name" value="PBP2_Bug_TTT"/>
    <property type="match status" value="1"/>
</dbReference>
<dbReference type="PIRSF" id="PIRSF017082">
    <property type="entry name" value="YflP"/>
    <property type="match status" value="1"/>
</dbReference>
<dbReference type="Proteomes" id="UP000689967">
    <property type="component" value="Unassembled WGS sequence"/>
</dbReference>
<sequence length="332" mass="35247">MRRRDVLALSASAAPWLLPWARQASAQGSAAPWPSRPLTLVAPLAAGSSVDIISRIIAENIGRTLGQPVVVENRPSANGNLAMEQVSRMPADGYAIITMGQTSVAFNPYLYANLRFDPLKDFAFITRLVAVSNVLVVKQSSPIKSVAELIATAKAQPGRLTFSSGGVGSTHHISSAMLAQMAGLDMVHVPYRGAPQGILAVESGEVDFAYYNISTLLPAIQGGRLRALAVTSAQRSPHLPDVATMQESGVPGYEMSTWLGFATVAGTPQPVIDRLFAAAQTMMADAAVLRRLGQIGFDPILPLTPPSEMAALVRAENERWGPIIRATGARLD</sequence>
<dbReference type="Pfam" id="PF03401">
    <property type="entry name" value="TctC"/>
    <property type="match status" value="1"/>
</dbReference>
<evidence type="ECO:0000313" key="4">
    <source>
        <dbReference type="Proteomes" id="UP000689967"/>
    </source>
</evidence>
<comment type="similarity">
    <text evidence="1">Belongs to the UPF0065 (bug) family.</text>
</comment>
<gene>
    <name evidence="3" type="ORF">JJQ90_13455</name>
</gene>